<reference evidence="2 3" key="1">
    <citation type="journal article" date="2020" name="Microorganisms">
        <title>Osmotic Adaptation and Compatible Solute Biosynthesis of Phototrophic Bacteria as Revealed from Genome Analyses.</title>
        <authorList>
            <person name="Imhoff J.F."/>
            <person name="Rahn T."/>
            <person name="Kunzel S."/>
            <person name="Keller A."/>
            <person name="Neulinger S.C."/>
        </authorList>
    </citation>
    <scope>NUCLEOTIDE SEQUENCE [LARGE SCALE GENOMIC DNA]</scope>
    <source>
        <strain evidence="2 3">DSM 6210</strain>
    </source>
</reference>
<dbReference type="PANTHER" id="PTHR35335">
    <property type="entry name" value="UPF0716 PROTEIN FXSA"/>
    <property type="match status" value="1"/>
</dbReference>
<evidence type="ECO:0000313" key="3">
    <source>
        <dbReference type="Proteomes" id="UP000748752"/>
    </source>
</evidence>
<dbReference type="Pfam" id="PF04186">
    <property type="entry name" value="FxsA"/>
    <property type="match status" value="1"/>
</dbReference>
<feature type="transmembrane region" description="Helical" evidence="1">
    <location>
        <begin position="32"/>
        <end position="55"/>
    </location>
</feature>
<dbReference type="NCBIfam" id="NF008528">
    <property type="entry name" value="PRK11463.1-2"/>
    <property type="match status" value="1"/>
</dbReference>
<dbReference type="InterPro" id="IPR007313">
    <property type="entry name" value="FxsA"/>
</dbReference>
<feature type="transmembrane region" description="Helical" evidence="1">
    <location>
        <begin position="76"/>
        <end position="100"/>
    </location>
</feature>
<comment type="caution">
    <text evidence="2">The sequence shown here is derived from an EMBL/GenBank/DDBJ whole genome shotgun (WGS) entry which is preliminary data.</text>
</comment>
<sequence length="143" mass="15584">MWLFLLLFVGAPLVELYFLIQVGSVIGALPTIALSVLTAMIGGALVRMQGLHVLLRVRQAMDRGEAPALELMDGAVLLVTGFLLLLPGFITDIAGFLLLIPPLRRALILRYVRVEALGAGRDDDDLGGGPRPRIIDADWRRED</sequence>
<protein>
    <submittedName>
        <fullName evidence="2">Exlusion protein FxsA</fullName>
    </submittedName>
</protein>
<keyword evidence="1" id="KW-0812">Transmembrane</keyword>
<dbReference type="EMBL" id="NRRV01000023">
    <property type="protein sequence ID" value="MBK1631220.1"/>
    <property type="molecule type" value="Genomic_DNA"/>
</dbReference>
<keyword evidence="3" id="KW-1185">Reference proteome</keyword>
<name>A0ABS1CH18_9GAMM</name>
<proteinExistence type="predicted"/>
<gene>
    <name evidence="2" type="ORF">CKO31_10815</name>
</gene>
<dbReference type="RefSeq" id="WP_200237086.1">
    <property type="nucleotide sequence ID" value="NZ_NRRV01000023.1"/>
</dbReference>
<keyword evidence="1" id="KW-0472">Membrane</keyword>
<keyword evidence="1" id="KW-1133">Transmembrane helix</keyword>
<evidence type="ECO:0000313" key="2">
    <source>
        <dbReference type="EMBL" id="MBK1631220.1"/>
    </source>
</evidence>
<evidence type="ECO:0000256" key="1">
    <source>
        <dbReference type="SAM" id="Phobius"/>
    </source>
</evidence>
<organism evidence="2 3">
    <name type="scientific">Thiohalocapsa halophila</name>
    <dbReference type="NCBI Taxonomy" id="69359"/>
    <lineage>
        <taxon>Bacteria</taxon>
        <taxon>Pseudomonadati</taxon>
        <taxon>Pseudomonadota</taxon>
        <taxon>Gammaproteobacteria</taxon>
        <taxon>Chromatiales</taxon>
        <taxon>Chromatiaceae</taxon>
        <taxon>Thiohalocapsa</taxon>
    </lineage>
</organism>
<dbReference type="Proteomes" id="UP000748752">
    <property type="component" value="Unassembled WGS sequence"/>
</dbReference>
<dbReference type="PANTHER" id="PTHR35335:SF1">
    <property type="entry name" value="UPF0716 PROTEIN FXSA"/>
    <property type="match status" value="1"/>
</dbReference>
<accession>A0ABS1CH18</accession>